<evidence type="ECO:0000313" key="8">
    <source>
        <dbReference type="Proteomes" id="UP000887023"/>
    </source>
</evidence>
<dbReference type="PANTHER" id="PTHR30250">
    <property type="entry name" value="PST FAMILY PREDICTED COLANIC ACID TRANSPORTER"/>
    <property type="match status" value="1"/>
</dbReference>
<feature type="transmembrane region" description="Helical" evidence="6">
    <location>
        <begin position="460"/>
        <end position="481"/>
    </location>
</feature>
<sequence>MSNGSSRDHSSVNGHVTLGPASKRSMAEAFAVQLGTRGLGMAASMVTVALTTRYLGPESYGHLTTAIVFVGLWASLTELGIGAVIVRRATGGGGNLERLVRVNIGISVVYSLPLAALTAQTGWLVYRGSDEVTQMLLIISAGLTVTTLASCFEPVFLAYVKFRAVAAADLAGRLISLGATVFLVYYHADVVWFAVVQLAPPAAQLVIQYVAARRIIDVRPILSWSESVQLLSESASQTLVLIIAIAYWRADGVILSLVSTSEQVGVYGLAYSLAFTVTAVSTFYLSSTLSTTTSLFARDRDAFARFVERGVEAMLFIGVPIAVIGSLLSPHIVELIGSSEFVADGAPTLSLLCVAVAVSFLTSVISQAVFAAHDQAFLLRLNVANLAANIALNFILAGRFGAVGAGMALCTSEVIGLLVVSWRLSRRSPFRMSWLYMLRLLPSVLASAAVAYLLRDLLPVLVVVACAAGIYLISNLVIGPVKLGVVRQMMARNADAEDDSSVEASR</sequence>
<proteinExistence type="predicted"/>
<evidence type="ECO:0000256" key="6">
    <source>
        <dbReference type="SAM" id="Phobius"/>
    </source>
</evidence>
<feature type="transmembrane region" description="Helical" evidence="6">
    <location>
        <begin position="268"/>
        <end position="289"/>
    </location>
</feature>
<dbReference type="Pfam" id="PF13440">
    <property type="entry name" value="Polysacc_synt_3"/>
    <property type="match status" value="1"/>
</dbReference>
<evidence type="ECO:0000256" key="5">
    <source>
        <dbReference type="ARBA" id="ARBA00023136"/>
    </source>
</evidence>
<keyword evidence="8" id="KW-1185">Reference proteome</keyword>
<keyword evidence="3 6" id="KW-0812">Transmembrane</keyword>
<evidence type="ECO:0000256" key="3">
    <source>
        <dbReference type="ARBA" id="ARBA00022692"/>
    </source>
</evidence>
<keyword evidence="2" id="KW-1003">Cell membrane</keyword>
<dbReference type="EMBL" id="CP079105">
    <property type="protein sequence ID" value="QXQ13076.1"/>
    <property type="molecule type" value="Genomic_DNA"/>
</dbReference>
<feature type="transmembrane region" description="Helical" evidence="6">
    <location>
        <begin position="310"/>
        <end position="329"/>
    </location>
</feature>
<feature type="transmembrane region" description="Helical" evidence="6">
    <location>
        <begin position="402"/>
        <end position="422"/>
    </location>
</feature>
<reference evidence="7" key="1">
    <citation type="submission" date="2021-07" db="EMBL/GenBank/DDBJ databases">
        <title>Candidatus Kaistella beijingensis sp. nov. isolated from a municipal wastewater treatment plant is involved in sludge foaming.</title>
        <authorList>
            <person name="Song Y."/>
            <person name="Liu S.-J."/>
        </authorList>
    </citation>
    <scope>NUCLEOTIDE SEQUENCE</scope>
    <source>
        <strain evidence="7">DSM 43998</strain>
    </source>
</reference>
<feature type="transmembrane region" description="Helical" evidence="6">
    <location>
        <begin position="107"/>
        <end position="126"/>
    </location>
</feature>
<dbReference type="InterPro" id="IPR050833">
    <property type="entry name" value="Poly_Biosynth_Transport"/>
</dbReference>
<dbReference type="PANTHER" id="PTHR30250:SF11">
    <property type="entry name" value="O-ANTIGEN TRANSPORTER-RELATED"/>
    <property type="match status" value="1"/>
</dbReference>
<gene>
    <name evidence="7" type="ORF">KV203_14400</name>
</gene>
<name>A0ABX8S6I9_9ACTN</name>
<protein>
    <submittedName>
        <fullName evidence="7">Flippase</fullName>
    </submittedName>
</protein>
<organism evidence="7 8">
    <name type="scientific">Skermania pinensis</name>
    <dbReference type="NCBI Taxonomy" id="39122"/>
    <lineage>
        <taxon>Bacteria</taxon>
        <taxon>Bacillati</taxon>
        <taxon>Actinomycetota</taxon>
        <taxon>Actinomycetes</taxon>
        <taxon>Mycobacteriales</taxon>
        <taxon>Gordoniaceae</taxon>
        <taxon>Skermania</taxon>
    </lineage>
</organism>
<evidence type="ECO:0000313" key="7">
    <source>
        <dbReference type="EMBL" id="QXQ13076.1"/>
    </source>
</evidence>
<feature type="transmembrane region" description="Helical" evidence="6">
    <location>
        <begin position="132"/>
        <end position="152"/>
    </location>
</feature>
<accession>A0ABX8S6I9</accession>
<feature type="transmembrane region" description="Helical" evidence="6">
    <location>
        <begin position="164"/>
        <end position="185"/>
    </location>
</feature>
<dbReference type="CDD" id="cd13128">
    <property type="entry name" value="MATE_Wzx_like"/>
    <property type="match status" value="1"/>
</dbReference>
<evidence type="ECO:0000256" key="1">
    <source>
        <dbReference type="ARBA" id="ARBA00004651"/>
    </source>
</evidence>
<keyword evidence="4 6" id="KW-1133">Transmembrane helix</keyword>
<feature type="transmembrane region" description="Helical" evidence="6">
    <location>
        <begin position="349"/>
        <end position="370"/>
    </location>
</feature>
<feature type="transmembrane region" description="Helical" evidence="6">
    <location>
        <begin position="434"/>
        <end position="454"/>
    </location>
</feature>
<evidence type="ECO:0000256" key="2">
    <source>
        <dbReference type="ARBA" id="ARBA00022475"/>
    </source>
</evidence>
<feature type="transmembrane region" description="Helical" evidence="6">
    <location>
        <begin position="377"/>
        <end position="396"/>
    </location>
</feature>
<keyword evidence="5 6" id="KW-0472">Membrane</keyword>
<evidence type="ECO:0000256" key="4">
    <source>
        <dbReference type="ARBA" id="ARBA00022989"/>
    </source>
</evidence>
<comment type="subcellular location">
    <subcellularLocation>
        <location evidence="1">Cell membrane</location>
        <topology evidence="1">Multi-pass membrane protein</topology>
    </subcellularLocation>
</comment>
<dbReference type="Proteomes" id="UP000887023">
    <property type="component" value="Chromosome"/>
</dbReference>
<feature type="transmembrane region" description="Helical" evidence="6">
    <location>
        <begin position="63"/>
        <end position="86"/>
    </location>
</feature>